<keyword evidence="1" id="KW-0472">Membrane</keyword>
<gene>
    <name evidence="2" type="ORF">ACIGXA_16620</name>
</gene>
<organism evidence="2 3">
    <name type="scientific">Streptomyces fildesensis</name>
    <dbReference type="NCBI Taxonomy" id="375757"/>
    <lineage>
        <taxon>Bacteria</taxon>
        <taxon>Bacillati</taxon>
        <taxon>Actinomycetota</taxon>
        <taxon>Actinomycetes</taxon>
        <taxon>Kitasatosporales</taxon>
        <taxon>Streptomycetaceae</taxon>
        <taxon>Streptomyces</taxon>
    </lineage>
</organism>
<dbReference type="EMBL" id="JBITYG010000004">
    <property type="protein sequence ID" value="MFI9102143.1"/>
    <property type="molecule type" value="Genomic_DNA"/>
</dbReference>
<keyword evidence="1" id="KW-1133">Transmembrane helix</keyword>
<keyword evidence="3" id="KW-1185">Reference proteome</keyword>
<accession>A0ABW8C6V1</accession>
<keyword evidence="1" id="KW-0812">Transmembrane</keyword>
<proteinExistence type="predicted"/>
<sequence>MTQQQTRGPLGRWKALILFGVICNAIGLFTHVPVWTLLGAPTALVGVIGLFAARRPRT</sequence>
<feature type="transmembrane region" description="Helical" evidence="1">
    <location>
        <begin position="35"/>
        <end position="53"/>
    </location>
</feature>
<dbReference type="Proteomes" id="UP001614394">
    <property type="component" value="Unassembled WGS sequence"/>
</dbReference>
<reference evidence="2 3" key="1">
    <citation type="submission" date="2024-10" db="EMBL/GenBank/DDBJ databases">
        <title>The Natural Products Discovery Center: Release of the First 8490 Sequenced Strains for Exploring Actinobacteria Biosynthetic Diversity.</title>
        <authorList>
            <person name="Kalkreuter E."/>
            <person name="Kautsar S.A."/>
            <person name="Yang D."/>
            <person name="Bader C.D."/>
            <person name="Teijaro C.N."/>
            <person name="Fluegel L."/>
            <person name="Davis C.M."/>
            <person name="Simpson J.R."/>
            <person name="Lauterbach L."/>
            <person name="Steele A.D."/>
            <person name="Gui C."/>
            <person name="Meng S."/>
            <person name="Li G."/>
            <person name="Viehrig K."/>
            <person name="Ye F."/>
            <person name="Su P."/>
            <person name="Kiefer A.F."/>
            <person name="Nichols A."/>
            <person name="Cepeda A.J."/>
            <person name="Yan W."/>
            <person name="Fan B."/>
            <person name="Jiang Y."/>
            <person name="Adhikari A."/>
            <person name="Zheng C.-J."/>
            <person name="Schuster L."/>
            <person name="Cowan T.M."/>
            <person name="Smanski M.J."/>
            <person name="Chevrette M.G."/>
            <person name="De Carvalho L.P.S."/>
            <person name="Shen B."/>
        </authorList>
    </citation>
    <scope>NUCLEOTIDE SEQUENCE [LARGE SCALE GENOMIC DNA]</scope>
    <source>
        <strain evidence="2 3">NPDC053399</strain>
    </source>
</reference>
<comment type="caution">
    <text evidence="2">The sequence shown here is derived from an EMBL/GenBank/DDBJ whole genome shotgun (WGS) entry which is preliminary data.</text>
</comment>
<name>A0ABW8C6V1_9ACTN</name>
<evidence type="ECO:0000313" key="2">
    <source>
        <dbReference type="EMBL" id="MFI9102143.1"/>
    </source>
</evidence>
<evidence type="ECO:0008006" key="4">
    <source>
        <dbReference type="Google" id="ProtNLM"/>
    </source>
</evidence>
<evidence type="ECO:0000256" key="1">
    <source>
        <dbReference type="SAM" id="Phobius"/>
    </source>
</evidence>
<feature type="transmembrane region" description="Helical" evidence="1">
    <location>
        <begin position="12"/>
        <end position="29"/>
    </location>
</feature>
<dbReference type="RefSeq" id="WP_399649392.1">
    <property type="nucleotide sequence ID" value="NZ_JBITYG010000004.1"/>
</dbReference>
<evidence type="ECO:0000313" key="3">
    <source>
        <dbReference type="Proteomes" id="UP001614394"/>
    </source>
</evidence>
<protein>
    <recommendedName>
        <fullName evidence="4">Integral membrane protein</fullName>
    </recommendedName>
</protein>